<proteinExistence type="predicted"/>
<dbReference type="PANTHER" id="PTHR36542">
    <property type="entry name" value="GIG2-LIKE PROTEIN DRED-RELATED"/>
    <property type="match status" value="1"/>
</dbReference>
<name>A0A6P8FTM6_CLUHA</name>
<dbReference type="OrthoDB" id="425894at2759"/>
<dbReference type="FunFam" id="3.90.175.10:FF:000001">
    <property type="entry name" value="Grass carp reovirus (GCRV)-induced gene 2e"/>
    <property type="match status" value="2"/>
</dbReference>
<dbReference type="RefSeq" id="XP_031429974.1">
    <property type="nucleotide sequence ID" value="XM_031574114.1"/>
</dbReference>
<keyword evidence="1" id="KW-1185">Reference proteome</keyword>
<organism evidence="1 2">
    <name type="scientific">Clupea harengus</name>
    <name type="common">Atlantic herring</name>
    <dbReference type="NCBI Taxonomy" id="7950"/>
    <lineage>
        <taxon>Eukaryota</taxon>
        <taxon>Metazoa</taxon>
        <taxon>Chordata</taxon>
        <taxon>Craniata</taxon>
        <taxon>Vertebrata</taxon>
        <taxon>Euteleostomi</taxon>
        <taxon>Actinopterygii</taxon>
        <taxon>Neopterygii</taxon>
        <taxon>Teleostei</taxon>
        <taxon>Clupei</taxon>
        <taxon>Clupeiformes</taxon>
        <taxon>Clupeoidei</taxon>
        <taxon>Clupeidae</taxon>
        <taxon>Clupea</taxon>
    </lineage>
</organism>
<evidence type="ECO:0000313" key="2">
    <source>
        <dbReference type="RefSeq" id="XP_031429974.1"/>
    </source>
</evidence>
<sequence length="359" mass="40156">MWAENDFPPPGLVYLQSCEAPGDDKVYTMYHGTSKEVAAIIRKTGFQQSSDGMLGRGVYLSRDLQKASRYPLELPESQRVVLKVSVKVGKVVAIDHQGHPQQKSWHDCGYDTAWCPPKCGMVRSGLEEDCVWDPKRIAIIKVIPPNMENVFLPSGNSCLQSCEVPGDGGVYTMYHGTSKQVAAIIKKSGFRQSRDGMLGRGVYLSRDLQKASRYPLGLPKSQRVVLRVRVNVGKVKKIDHQGHPLQNSWHYHGYDTAWCPPNCGMVPSGLEEDCVWDPNRIKVIDIIYPQNNQQFLPGQLHRDHTMHHGTSREVAVKILKKELTIKAPCRRAGITMGTILPNCGMVPSDLEEDCVRDPQ</sequence>
<dbReference type="Gene3D" id="3.90.175.10">
    <property type="entry name" value="Diphtheria Toxin, domain 1"/>
    <property type="match status" value="2"/>
</dbReference>
<evidence type="ECO:0000313" key="1">
    <source>
        <dbReference type="Proteomes" id="UP000515152"/>
    </source>
</evidence>
<dbReference type="Proteomes" id="UP000515152">
    <property type="component" value="Chromosome 9"/>
</dbReference>
<dbReference type="PANTHER" id="PTHR36542:SF2">
    <property type="entry name" value="GIG2-LIKE PROTEIN DRED-RELATED"/>
    <property type="match status" value="1"/>
</dbReference>
<protein>
    <submittedName>
        <fullName evidence="2">Uncharacterized protein LOC116221914</fullName>
    </submittedName>
</protein>
<dbReference type="AlphaFoldDB" id="A0A6P8FTM6"/>
<accession>A0A6P8FTM6</accession>
<dbReference type="KEGG" id="char:116221914"/>
<gene>
    <name evidence="2" type="primary">LOC116221914</name>
</gene>
<dbReference type="GO" id="GO:0005737">
    <property type="term" value="C:cytoplasm"/>
    <property type="evidence" value="ECO:0007669"/>
    <property type="project" value="TreeGrafter"/>
</dbReference>
<dbReference type="GeneID" id="116221914"/>
<reference evidence="2" key="1">
    <citation type="submission" date="2025-08" db="UniProtKB">
        <authorList>
            <consortium name="RefSeq"/>
        </authorList>
    </citation>
    <scope>IDENTIFICATION</scope>
</reference>
<dbReference type="SUPFAM" id="SSF56399">
    <property type="entry name" value="ADP-ribosylation"/>
    <property type="match status" value="2"/>
</dbReference>